<dbReference type="EMBL" id="CP021112">
    <property type="protein sequence ID" value="ARP98852.1"/>
    <property type="molecule type" value="Genomic_DNA"/>
</dbReference>
<dbReference type="InterPro" id="IPR038770">
    <property type="entry name" value="Na+/solute_symporter_sf"/>
</dbReference>
<evidence type="ECO:0000256" key="4">
    <source>
        <dbReference type="ARBA" id="ARBA00022475"/>
    </source>
</evidence>
<reference evidence="9 10" key="1">
    <citation type="submission" date="2017-05" db="EMBL/GenBank/DDBJ databases">
        <title>Full genome sequence of Pseudorhodoplanes sinuspersici.</title>
        <authorList>
            <person name="Dastgheib S.M.M."/>
            <person name="Shavandi M."/>
            <person name="Tirandaz H."/>
        </authorList>
    </citation>
    <scope>NUCLEOTIDE SEQUENCE [LARGE SCALE GENOMIC DNA]</scope>
    <source>
        <strain evidence="9 10">RIPI110</strain>
    </source>
</reference>
<keyword evidence="2" id="KW-0813">Transport</keyword>
<keyword evidence="6" id="KW-1133">Transmembrane helix</keyword>
<dbReference type="InterPro" id="IPR006153">
    <property type="entry name" value="Cation/H_exchanger_TM"/>
</dbReference>
<dbReference type="NCBIfam" id="NF003716">
    <property type="entry name" value="PRK05326.1-3"/>
    <property type="match status" value="1"/>
</dbReference>
<accession>A0A1W6ZNF8</accession>
<organism evidence="9 10">
    <name type="scientific">Pseudorhodoplanes sinuspersici</name>
    <dbReference type="NCBI Taxonomy" id="1235591"/>
    <lineage>
        <taxon>Bacteria</taxon>
        <taxon>Pseudomonadati</taxon>
        <taxon>Pseudomonadota</taxon>
        <taxon>Alphaproteobacteria</taxon>
        <taxon>Hyphomicrobiales</taxon>
        <taxon>Pseudorhodoplanes</taxon>
    </lineage>
</organism>
<keyword evidence="3" id="KW-0050">Antiport</keyword>
<dbReference type="InterPro" id="IPR005170">
    <property type="entry name" value="Transptr-assoc_dom"/>
</dbReference>
<dbReference type="GO" id="GO:1902600">
    <property type="term" value="P:proton transmembrane transport"/>
    <property type="evidence" value="ECO:0007669"/>
    <property type="project" value="InterPro"/>
</dbReference>
<keyword evidence="5" id="KW-0812">Transmembrane</keyword>
<comment type="subcellular location">
    <subcellularLocation>
        <location evidence="1">Cell membrane</location>
        <topology evidence="1">Multi-pass membrane protein</topology>
    </subcellularLocation>
</comment>
<evidence type="ECO:0000313" key="9">
    <source>
        <dbReference type="EMBL" id="ARP98852.1"/>
    </source>
</evidence>
<dbReference type="GO" id="GO:0015297">
    <property type="term" value="F:antiporter activity"/>
    <property type="evidence" value="ECO:0007669"/>
    <property type="project" value="UniProtKB-KW"/>
</dbReference>
<evidence type="ECO:0000256" key="7">
    <source>
        <dbReference type="ARBA" id="ARBA00023065"/>
    </source>
</evidence>
<dbReference type="Proteomes" id="UP000194137">
    <property type="component" value="Chromosome"/>
</dbReference>
<dbReference type="Pfam" id="PF00999">
    <property type="entry name" value="Na_H_Exchanger"/>
    <property type="match status" value="1"/>
</dbReference>
<evidence type="ECO:0000256" key="6">
    <source>
        <dbReference type="ARBA" id="ARBA00022989"/>
    </source>
</evidence>
<dbReference type="InterPro" id="IPR016169">
    <property type="entry name" value="FAD-bd_PCMH_sub2"/>
</dbReference>
<dbReference type="AlphaFoldDB" id="A0A1W6ZNF8"/>
<sequence>MSALDNINILILLGALLAMAGILSSLIALRFGAPLLLIFILVGMLAGESGPGGIPFNDVRLVFIVGSLALALILFDGGLRTRFATFRSVLAPAATLATLGVLVTSVLVAPAAVYLFNLNWVEGLLLGAAVASTDAAAVFFLMHARGLRLRPRVASTIEVESGTNDPFAVFLTLVLVEILLQGQKPFVEMVLVLLREASLGAVIGLVGGTAIVFVLNRVELPQGLHAPFVATGAIVTFGLCQSLHASGFLAVYLAGLIVGNRSQRARTAIVAFLDAATWLAQIAMFVLFGLLAWPQRLPELLLPALGVALVLMLVARPAAVFLSLWPYRFSVREKLFISWVGLRGAVGFFLASMPLLVGLPNALIYFDVGFIVVLVSLLVQAWTIAPAARWLRIAKKRPEVFQPRIELDLPGQRAQELVGYAVTPGSPYLRGGIIPPWAKIALVVRDEKVMTPEEARGVHEGDHVYLLAPQDKASALDRFFADLPPPSSPDPQLLGDFFVGGDATLGALAEIYGLTVTPDQQAITVSDLFAKRLGRAPHPGDSVRVGDVALVAHRVRDDRVVTVGLQLAEEESKPWWDRAVVWLRKQVTG</sequence>
<gene>
    <name evidence="9" type="ORF">CAK95_07005</name>
</gene>
<dbReference type="PANTHER" id="PTHR32507">
    <property type="entry name" value="NA(+)/H(+) ANTIPORTER 1"/>
    <property type="match status" value="1"/>
</dbReference>
<keyword evidence="8" id="KW-0472">Membrane</keyword>
<dbReference type="PANTHER" id="PTHR32507:SF7">
    <property type="entry name" value="K(+)_H(+) ANTIPORTER NHAP2"/>
    <property type="match status" value="1"/>
</dbReference>
<dbReference type="SMART" id="SM01091">
    <property type="entry name" value="CorC_HlyC"/>
    <property type="match status" value="1"/>
</dbReference>
<dbReference type="Gene3D" id="3.30.465.10">
    <property type="match status" value="1"/>
</dbReference>
<dbReference type="Gene3D" id="1.20.1530.20">
    <property type="match status" value="1"/>
</dbReference>
<dbReference type="Pfam" id="PF03471">
    <property type="entry name" value="CorC_HlyC"/>
    <property type="match status" value="1"/>
</dbReference>
<dbReference type="InterPro" id="IPR036318">
    <property type="entry name" value="FAD-bd_PCMH-like_sf"/>
</dbReference>
<evidence type="ECO:0000256" key="1">
    <source>
        <dbReference type="ARBA" id="ARBA00004651"/>
    </source>
</evidence>
<proteinExistence type="predicted"/>
<keyword evidence="10" id="KW-1185">Reference proteome</keyword>
<dbReference type="GO" id="GO:0005886">
    <property type="term" value="C:plasma membrane"/>
    <property type="evidence" value="ECO:0007669"/>
    <property type="project" value="UniProtKB-SubCell"/>
</dbReference>
<dbReference type="SUPFAM" id="SSF56176">
    <property type="entry name" value="FAD-binding/transporter-associated domain-like"/>
    <property type="match status" value="1"/>
</dbReference>
<evidence type="ECO:0000256" key="2">
    <source>
        <dbReference type="ARBA" id="ARBA00022448"/>
    </source>
</evidence>
<evidence type="ECO:0000256" key="8">
    <source>
        <dbReference type="ARBA" id="ARBA00023136"/>
    </source>
</evidence>
<dbReference type="GO" id="GO:0050660">
    <property type="term" value="F:flavin adenine dinucleotide binding"/>
    <property type="evidence" value="ECO:0007669"/>
    <property type="project" value="InterPro"/>
</dbReference>
<keyword evidence="4" id="KW-1003">Cell membrane</keyword>
<evidence type="ECO:0000256" key="5">
    <source>
        <dbReference type="ARBA" id="ARBA00022692"/>
    </source>
</evidence>
<dbReference type="NCBIfam" id="NF003714">
    <property type="entry name" value="PRK05326.1-1"/>
    <property type="match status" value="1"/>
</dbReference>
<dbReference type="STRING" id="1235591.CAK95_07005"/>
<name>A0A1W6ZNF8_9HYPH</name>
<protein>
    <submittedName>
        <fullName evidence="9">K+/H+ antiporter</fullName>
    </submittedName>
</protein>
<keyword evidence="7" id="KW-0406">Ion transport</keyword>
<evidence type="ECO:0000313" key="10">
    <source>
        <dbReference type="Proteomes" id="UP000194137"/>
    </source>
</evidence>
<dbReference type="RefSeq" id="WP_086087265.1">
    <property type="nucleotide sequence ID" value="NZ_CP021112.1"/>
</dbReference>
<evidence type="ECO:0000256" key="3">
    <source>
        <dbReference type="ARBA" id="ARBA00022449"/>
    </source>
</evidence>
<dbReference type="OrthoDB" id="9810759at2"/>
<dbReference type="NCBIfam" id="NF003715">
    <property type="entry name" value="PRK05326.1-2"/>
    <property type="match status" value="1"/>
</dbReference>
<dbReference type="KEGG" id="psin:CAK95_07005"/>